<keyword evidence="6 7" id="KW-0413">Isomerase</keyword>
<dbReference type="GO" id="GO:0043165">
    <property type="term" value="P:Gram-negative-bacterium-type cell outer membrane assembly"/>
    <property type="evidence" value="ECO:0007669"/>
    <property type="project" value="InterPro"/>
</dbReference>
<keyword evidence="1 7" id="KW-0732">Signal</keyword>
<evidence type="ECO:0000313" key="10">
    <source>
        <dbReference type="Proteomes" id="UP000294462"/>
    </source>
</evidence>
<evidence type="ECO:0000313" key="9">
    <source>
        <dbReference type="EMBL" id="VFP87632.1"/>
    </source>
</evidence>
<dbReference type="PANTHER" id="PTHR47637:SF1">
    <property type="entry name" value="CHAPERONE SURA"/>
    <property type="match status" value="1"/>
</dbReference>
<dbReference type="Gene3D" id="3.10.50.40">
    <property type="match status" value="1"/>
</dbReference>
<evidence type="ECO:0000256" key="5">
    <source>
        <dbReference type="ARBA" id="ARBA00023186"/>
    </source>
</evidence>
<keyword evidence="2 7" id="KW-0677">Repeat</keyword>
<keyword evidence="3 7" id="KW-0574">Periplasm</keyword>
<dbReference type="PROSITE" id="PS50198">
    <property type="entry name" value="PPIC_PPIASE_2"/>
    <property type="match status" value="2"/>
</dbReference>
<protein>
    <recommendedName>
        <fullName evidence="7">Chaperone SurA</fullName>
    </recommendedName>
    <alternativeName>
        <fullName evidence="7">Peptidyl-prolyl cis-trans isomerase SurA</fullName>
        <shortName evidence="7">PPIase SurA</shortName>
        <ecNumber evidence="7">5.2.1.8</ecNumber>
    </alternativeName>
    <alternativeName>
        <fullName evidence="7">Rotamase SurA</fullName>
    </alternativeName>
</protein>
<dbReference type="PANTHER" id="PTHR47637">
    <property type="entry name" value="CHAPERONE SURA"/>
    <property type="match status" value="1"/>
</dbReference>
<dbReference type="InterPro" id="IPR046357">
    <property type="entry name" value="PPIase_dom_sf"/>
</dbReference>
<accession>A0A451DLL0</accession>
<feature type="domain" description="PpiC" evidence="8">
    <location>
        <begin position="230"/>
        <end position="272"/>
    </location>
</feature>
<dbReference type="NCBIfam" id="NF008038">
    <property type="entry name" value="PRK10770.1"/>
    <property type="match status" value="1"/>
</dbReference>
<dbReference type="AlphaFoldDB" id="A0A451DLL0"/>
<proteinExistence type="inferred from homology"/>
<dbReference type="GO" id="GO:0051082">
    <property type="term" value="F:unfolded protein binding"/>
    <property type="evidence" value="ECO:0007669"/>
    <property type="project" value="UniProtKB-UniRule"/>
</dbReference>
<comment type="domain">
    <text evidence="7">The PPIase activity resides only in the second parvulin domain. The N-terminal region and the C-terminal tail are necessary and sufficient for the chaperone activity of SurA. The PPIase activity is dispensable for SurA to function as a chaperone. The N-terminal region and the C-terminal tail are also required for porin recognition.</text>
</comment>
<dbReference type="InterPro" id="IPR000297">
    <property type="entry name" value="PPIase_PpiC"/>
</dbReference>
<evidence type="ECO:0000256" key="6">
    <source>
        <dbReference type="ARBA" id="ARBA00023235"/>
    </source>
</evidence>
<keyword evidence="4 7" id="KW-0697">Rotamase</keyword>
<dbReference type="InterPro" id="IPR050280">
    <property type="entry name" value="OMP_Chaperone_SurA"/>
</dbReference>
<dbReference type="RefSeq" id="WP_072666458.1">
    <property type="nucleotide sequence ID" value="NZ_LR217725.1"/>
</dbReference>
<dbReference type="GO" id="GO:0030288">
    <property type="term" value="C:outer membrane-bounded periplasmic space"/>
    <property type="evidence" value="ECO:0007669"/>
    <property type="project" value="InterPro"/>
</dbReference>
<dbReference type="Pfam" id="PF09312">
    <property type="entry name" value="SurA_N"/>
    <property type="match status" value="1"/>
</dbReference>
<keyword evidence="5 7" id="KW-0143">Chaperone</keyword>
<dbReference type="InterPro" id="IPR023034">
    <property type="entry name" value="PPIase_SurA"/>
</dbReference>
<evidence type="ECO:0000256" key="2">
    <source>
        <dbReference type="ARBA" id="ARBA00022737"/>
    </source>
</evidence>
<dbReference type="SUPFAM" id="SSF54534">
    <property type="entry name" value="FKBP-like"/>
    <property type="match status" value="2"/>
</dbReference>
<name>A0A451DLL0_9GAMM</name>
<dbReference type="GO" id="GO:0050821">
    <property type="term" value="P:protein stabilization"/>
    <property type="evidence" value="ECO:0007669"/>
    <property type="project" value="InterPro"/>
</dbReference>
<evidence type="ECO:0000256" key="1">
    <source>
        <dbReference type="ARBA" id="ARBA00022729"/>
    </source>
</evidence>
<feature type="domain" description="PpiC" evidence="8">
    <location>
        <begin position="282"/>
        <end position="381"/>
    </location>
</feature>
<dbReference type="OrthoDB" id="14196at2"/>
<organism evidence="9 10">
    <name type="scientific">Candidatus Erwinia haradaeae</name>
    <dbReference type="NCBI Taxonomy" id="1922217"/>
    <lineage>
        <taxon>Bacteria</taxon>
        <taxon>Pseudomonadati</taxon>
        <taxon>Pseudomonadota</taxon>
        <taxon>Gammaproteobacteria</taxon>
        <taxon>Enterobacterales</taxon>
        <taxon>Erwiniaceae</taxon>
        <taxon>Erwinia</taxon>
    </lineage>
</organism>
<reference evidence="9 10" key="1">
    <citation type="submission" date="2019-02" db="EMBL/GenBank/DDBJ databases">
        <authorList>
            <person name="Manzano-Marin A."/>
            <person name="Manzano-Marin A."/>
        </authorList>
    </citation>
    <scope>NUCLEOTIDE SEQUENCE [LARGE SCALE GENOMIC DNA]</scope>
    <source>
        <strain evidence="9 10">ErCipseudotaxifoliae</strain>
    </source>
</reference>
<comment type="catalytic activity">
    <reaction evidence="7">
        <text>[protein]-peptidylproline (omega=180) = [protein]-peptidylproline (omega=0)</text>
        <dbReference type="Rhea" id="RHEA:16237"/>
        <dbReference type="Rhea" id="RHEA-COMP:10747"/>
        <dbReference type="Rhea" id="RHEA-COMP:10748"/>
        <dbReference type="ChEBI" id="CHEBI:83833"/>
        <dbReference type="ChEBI" id="CHEBI:83834"/>
        <dbReference type="EC" id="5.2.1.8"/>
    </reaction>
</comment>
<evidence type="ECO:0000259" key="8">
    <source>
        <dbReference type="PROSITE" id="PS50198"/>
    </source>
</evidence>
<dbReference type="HAMAP" id="MF_01183">
    <property type="entry name" value="Chaperone_SurA"/>
    <property type="match status" value="1"/>
</dbReference>
<dbReference type="Gene3D" id="1.10.4030.10">
    <property type="entry name" value="Porin chaperone SurA, peptide-binding domain"/>
    <property type="match status" value="1"/>
</dbReference>
<dbReference type="EC" id="5.2.1.8" evidence="7"/>
<dbReference type="EMBL" id="LR217725">
    <property type="protein sequence ID" value="VFP87632.1"/>
    <property type="molecule type" value="Genomic_DNA"/>
</dbReference>
<comment type="subcellular location">
    <subcellularLocation>
        <location evidence="7">Periplasm</location>
    </subcellularLocation>
    <text evidence="7">Is capable of associating with the outer membrane.</text>
</comment>
<dbReference type="Pfam" id="PF00639">
    <property type="entry name" value="Rotamase"/>
    <property type="match status" value="1"/>
</dbReference>
<dbReference type="KEGG" id="ehd:ERCIPSTX3056_612"/>
<dbReference type="GO" id="GO:0006457">
    <property type="term" value="P:protein folding"/>
    <property type="evidence" value="ECO:0007669"/>
    <property type="project" value="UniProtKB-UniRule"/>
</dbReference>
<gene>
    <name evidence="7 9" type="primary">surA</name>
    <name evidence="9" type="ORF">ERCIPSTX3056_612</name>
</gene>
<comment type="function">
    <text evidence="7">Chaperone involved in the correct folding and assembly of outer membrane proteins. Recognizes specific patterns of aromatic residues and the orientation of their side chains, which are found more frequently in integral outer membrane proteins. May act in both early periplasmic and late outer membrane-associated steps of protein maturation.</text>
</comment>
<dbReference type="Proteomes" id="UP000294462">
    <property type="component" value="Chromosome"/>
</dbReference>
<evidence type="ECO:0000256" key="4">
    <source>
        <dbReference type="ARBA" id="ARBA00023110"/>
    </source>
</evidence>
<dbReference type="GO" id="GO:0042277">
    <property type="term" value="F:peptide binding"/>
    <property type="evidence" value="ECO:0007669"/>
    <property type="project" value="InterPro"/>
</dbReference>
<dbReference type="SUPFAM" id="SSF109998">
    <property type="entry name" value="Triger factor/SurA peptide-binding domain-like"/>
    <property type="match status" value="1"/>
</dbReference>
<dbReference type="GO" id="GO:0003755">
    <property type="term" value="F:peptidyl-prolyl cis-trans isomerase activity"/>
    <property type="evidence" value="ECO:0007669"/>
    <property type="project" value="UniProtKB-UniRule"/>
</dbReference>
<keyword evidence="10" id="KW-1185">Reference proteome</keyword>
<dbReference type="InterPro" id="IPR015391">
    <property type="entry name" value="SurA_N"/>
</dbReference>
<evidence type="ECO:0000256" key="3">
    <source>
        <dbReference type="ARBA" id="ARBA00022764"/>
    </source>
</evidence>
<sequence length="426" mass="48806" precursor="true">MMQWKLLIFSVLLIPGIVFAAPKVLDKIVAIVNHKIILDSDVDSIMRSVKAQAKKSSQKLPNADILHSKILEKLIMDTLLLQKAEESGIRVNDQQLDEAILNIAQKNQINIGQLHNYVAKQGLNYVSYREQVRRDMIIGALRNREVRNRLTILPQEVDSLATQMSLEKRSSVTFNLTSMFLPLPLNPTQEQLNKQRNITQQLIQNLTNGLDYNKIDILKLNILQPLIKMDMGWKSIQELPSLFSQSLVFSHKGDILGPINSGTGWYILKVNDIRGDDTQALVTELHAKHILLKPSITMSNSEAKEKLLHAAMRIHSKKSFNTIATELSKELGLVCSTSDLGWVSEEKFDLEYRHAIKNLEIGQISQPVHSVFGWHLMYILDIRVADKSYEIQKEKADRLLFNRKFYQEMENWMQDERNAAYVQIIT</sequence>
<dbReference type="InterPro" id="IPR027304">
    <property type="entry name" value="Trigger_fact/SurA_dom_sf"/>
</dbReference>
<evidence type="ECO:0000256" key="7">
    <source>
        <dbReference type="HAMAP-Rule" id="MF_01183"/>
    </source>
</evidence>